<dbReference type="KEGG" id="kba:A0U89_04260"/>
<dbReference type="Proteomes" id="UP000179145">
    <property type="component" value="Chromosome"/>
</dbReference>
<dbReference type="Pfam" id="PF01075">
    <property type="entry name" value="Glyco_transf_9"/>
    <property type="match status" value="1"/>
</dbReference>
<gene>
    <name evidence="1" type="ORF">A0U89_04260</name>
</gene>
<dbReference type="InterPro" id="IPR002201">
    <property type="entry name" value="Glyco_trans_9"/>
</dbReference>
<dbReference type="RefSeq" id="WP_029605402.1">
    <property type="nucleotide sequence ID" value="NZ_BJVW01000002.1"/>
</dbReference>
<keyword evidence="1" id="KW-0808">Transferase</keyword>
<dbReference type="PANTHER" id="PTHR30160:SF7">
    <property type="entry name" value="ADP-HEPTOSE--LPS HEPTOSYLTRANSFERASE 2"/>
    <property type="match status" value="1"/>
</dbReference>
<accession>A0A1D8USJ2</accession>
<dbReference type="GO" id="GO:0005829">
    <property type="term" value="C:cytosol"/>
    <property type="evidence" value="ECO:0007669"/>
    <property type="project" value="TreeGrafter"/>
</dbReference>
<dbReference type="GO" id="GO:0009244">
    <property type="term" value="P:lipopolysaccharide core region biosynthetic process"/>
    <property type="evidence" value="ECO:0007669"/>
    <property type="project" value="TreeGrafter"/>
</dbReference>
<name>A0A1D8USJ2_9PROT</name>
<dbReference type="eggNOG" id="COG0859">
    <property type="taxonomic scope" value="Bacteria"/>
</dbReference>
<keyword evidence="2" id="KW-1185">Reference proteome</keyword>
<dbReference type="InterPro" id="IPR051199">
    <property type="entry name" value="LPS_LOS_Heptosyltrfase"/>
</dbReference>
<dbReference type="Gene3D" id="3.40.50.2000">
    <property type="entry name" value="Glycogen Phosphorylase B"/>
    <property type="match status" value="2"/>
</dbReference>
<protein>
    <submittedName>
        <fullName evidence="1">Heptosyltransferase</fullName>
    </submittedName>
</protein>
<dbReference type="SUPFAM" id="SSF53756">
    <property type="entry name" value="UDP-Glycosyltransferase/glycogen phosphorylase"/>
    <property type="match status" value="1"/>
</dbReference>
<dbReference type="STRING" id="153496.A0U89_04260"/>
<evidence type="ECO:0000313" key="2">
    <source>
        <dbReference type="Proteomes" id="UP000179145"/>
    </source>
</evidence>
<dbReference type="EMBL" id="CP014674">
    <property type="protein sequence ID" value="AOX16467.1"/>
    <property type="molecule type" value="Genomic_DNA"/>
</dbReference>
<reference evidence="1 2" key="1">
    <citation type="journal article" date="2016" name="Microb. Cell Fact.">
        <title>Dissection of exopolysaccharide biosynthesis in Kozakia baliensis.</title>
        <authorList>
            <person name="Brandt J.U."/>
            <person name="Jakob F."/>
            <person name="Behr J."/>
            <person name="Geissler A.J."/>
            <person name="Vogel R.F."/>
        </authorList>
    </citation>
    <scope>NUCLEOTIDE SEQUENCE [LARGE SCALE GENOMIC DNA]</scope>
    <source>
        <strain evidence="1 2">DSM 14400</strain>
    </source>
</reference>
<dbReference type="GO" id="GO:0008713">
    <property type="term" value="F:ADP-heptose-lipopolysaccharide heptosyltransferase activity"/>
    <property type="evidence" value="ECO:0007669"/>
    <property type="project" value="TreeGrafter"/>
</dbReference>
<dbReference type="CDD" id="cd03789">
    <property type="entry name" value="GT9_LPS_heptosyltransferase"/>
    <property type="match status" value="1"/>
</dbReference>
<dbReference type="OrthoDB" id="9797795at2"/>
<proteinExistence type="predicted"/>
<dbReference type="PANTHER" id="PTHR30160">
    <property type="entry name" value="TETRAACYLDISACCHARIDE 4'-KINASE-RELATED"/>
    <property type="match status" value="1"/>
</dbReference>
<dbReference type="AlphaFoldDB" id="A0A1D8USJ2"/>
<evidence type="ECO:0000313" key="1">
    <source>
        <dbReference type="EMBL" id="AOX16467.1"/>
    </source>
</evidence>
<sequence length="298" mass="32003">MRILFITANRLGDAVISTGLLAALLRRDPQARVTVACGPVAASLFAPCPNVERIIRVGKKKWDLHWFDLWRACVGTRWDLVIDLRGSAISLFLRSKKRKILRGGRRPGARIGHVAALFKLNPPPLPEVWTTPEQDQKAARLLPDGMRWLALAPTANWDGKIWPPENFLALAEKLCAQNLRPVVFYGPGADEHARAELLLKQLPGVLDLGGDRPIGEVAALLRRCALFVGNDSGLMHVSAAAGVPTLGLFGPSRASEYAPSGPCASYIAAPGPEGSAPIAGLGVDPVYEAACSLLSHGR</sequence>
<organism evidence="1 2">
    <name type="scientific">Kozakia baliensis</name>
    <dbReference type="NCBI Taxonomy" id="153496"/>
    <lineage>
        <taxon>Bacteria</taxon>
        <taxon>Pseudomonadati</taxon>
        <taxon>Pseudomonadota</taxon>
        <taxon>Alphaproteobacteria</taxon>
        <taxon>Acetobacterales</taxon>
        <taxon>Acetobacteraceae</taxon>
        <taxon>Kozakia</taxon>
    </lineage>
</organism>